<evidence type="ECO:0000313" key="2">
    <source>
        <dbReference type="EMBL" id="CAD7085692.1"/>
    </source>
</evidence>
<evidence type="ECO:0000256" key="1">
    <source>
        <dbReference type="SAM" id="MobiDB-lite"/>
    </source>
</evidence>
<dbReference type="EMBL" id="LR899011">
    <property type="protein sequence ID" value="CAD7085692.1"/>
    <property type="molecule type" value="Genomic_DNA"/>
</dbReference>
<dbReference type="AlphaFoldDB" id="A0A7R8URI6"/>
<feature type="compositionally biased region" description="Basic and acidic residues" evidence="1">
    <location>
        <begin position="58"/>
        <end position="83"/>
    </location>
</feature>
<keyword evidence="3" id="KW-1185">Reference proteome</keyword>
<protein>
    <submittedName>
        <fullName evidence="2">Uncharacterized protein</fullName>
    </submittedName>
</protein>
<gene>
    <name evidence="2" type="ORF">HERILL_LOCUS8516</name>
</gene>
<organism evidence="2 3">
    <name type="scientific">Hermetia illucens</name>
    <name type="common">Black soldier fly</name>
    <dbReference type="NCBI Taxonomy" id="343691"/>
    <lineage>
        <taxon>Eukaryota</taxon>
        <taxon>Metazoa</taxon>
        <taxon>Ecdysozoa</taxon>
        <taxon>Arthropoda</taxon>
        <taxon>Hexapoda</taxon>
        <taxon>Insecta</taxon>
        <taxon>Pterygota</taxon>
        <taxon>Neoptera</taxon>
        <taxon>Endopterygota</taxon>
        <taxon>Diptera</taxon>
        <taxon>Brachycera</taxon>
        <taxon>Stratiomyomorpha</taxon>
        <taxon>Stratiomyidae</taxon>
        <taxon>Hermetiinae</taxon>
        <taxon>Hermetia</taxon>
    </lineage>
</organism>
<proteinExistence type="predicted"/>
<accession>A0A7R8URI6</accession>
<reference evidence="2 3" key="1">
    <citation type="submission" date="2020-11" db="EMBL/GenBank/DDBJ databases">
        <authorList>
            <person name="Wallbank WR R."/>
            <person name="Pardo Diaz C."/>
            <person name="Kozak K."/>
            <person name="Martin S."/>
            <person name="Jiggins C."/>
            <person name="Moest M."/>
            <person name="Warren A I."/>
            <person name="Generalovic N T."/>
            <person name="Byers J.R.P. K."/>
            <person name="Montejo-Kovacevich G."/>
            <person name="Yen C E."/>
        </authorList>
    </citation>
    <scope>NUCLEOTIDE SEQUENCE [LARGE SCALE GENOMIC DNA]</scope>
</reference>
<dbReference type="InParanoid" id="A0A7R8URI6"/>
<feature type="region of interest" description="Disordered" evidence="1">
    <location>
        <begin position="58"/>
        <end position="89"/>
    </location>
</feature>
<sequence>MTVCHFVILRVEEYSKRSSRRRETVHVTCPDRSYKTIGGPFTWSLFHTKIRGVKLCSHGDDHDESDGVRKSTDDKVALSREESPSATEFSATERRRRILVCACFRF</sequence>
<name>A0A7R8URI6_HERIL</name>
<evidence type="ECO:0000313" key="3">
    <source>
        <dbReference type="Proteomes" id="UP000594454"/>
    </source>
</evidence>
<dbReference type="Proteomes" id="UP000594454">
    <property type="component" value="Chromosome 3"/>
</dbReference>